<organism evidence="3 4">
    <name type="scientific">Bacillus amyloliquefaciens (strain Y2)</name>
    <name type="common">Bacillus amyloliquefaciens subsp. plantarum (strain B9601-Y2)</name>
    <dbReference type="NCBI Taxonomy" id="1155777"/>
    <lineage>
        <taxon>Bacteria</taxon>
        <taxon>Bacillati</taxon>
        <taxon>Bacillota</taxon>
        <taxon>Bacilli</taxon>
        <taxon>Bacillales</taxon>
        <taxon>Bacillaceae</taxon>
        <taxon>Bacillus</taxon>
        <taxon>Bacillus amyloliquefaciens group</taxon>
    </lineage>
</organism>
<dbReference type="AlphaFoldDB" id="I2C1L3"/>
<dbReference type="Proteomes" id="UP000002878">
    <property type="component" value="Chromosome"/>
</dbReference>
<evidence type="ECO:0000259" key="2">
    <source>
        <dbReference type="Pfam" id="PF03703"/>
    </source>
</evidence>
<dbReference type="KEGG" id="bya:BANAU_0423"/>
<feature type="transmembrane region" description="Helical" evidence="1">
    <location>
        <begin position="46"/>
        <end position="65"/>
    </location>
</feature>
<proteinExistence type="predicted"/>
<reference evidence="3 4" key="1">
    <citation type="journal article" date="2012" name="J. Biotechnol.">
        <title>Genome sequence of the plant growth promoting strain Bacillus amyloliquefaciens subsp. plantarum B9601-Y2 and expression of mersacidin and other secondary metabolites.</title>
        <authorList>
            <person name="He P."/>
            <person name="Hao K."/>
            <person name="Blom J."/>
            <person name="Ruckert C."/>
            <person name="Vater J."/>
            <person name="Mao Z."/>
            <person name="Wu Y."/>
            <person name="Hou M."/>
            <person name="He P."/>
            <person name="He Y."/>
            <person name="Borriss R."/>
        </authorList>
    </citation>
    <scope>NUCLEOTIDE SEQUENCE [LARGE SCALE GENOMIC DNA]</scope>
    <source>
        <strain evidence="3">Y2</strain>
    </source>
</reference>
<evidence type="ECO:0000256" key="1">
    <source>
        <dbReference type="SAM" id="Phobius"/>
    </source>
</evidence>
<feature type="domain" description="YdbS-like PH" evidence="2">
    <location>
        <begin position="97"/>
        <end position="172"/>
    </location>
</feature>
<protein>
    <recommendedName>
        <fullName evidence="2">YdbS-like PH domain-containing protein</fullName>
    </recommendedName>
</protein>
<feature type="transmembrane region" description="Helical" evidence="1">
    <location>
        <begin position="71"/>
        <end position="91"/>
    </location>
</feature>
<keyword evidence="1" id="KW-0472">Membrane</keyword>
<dbReference type="PATRIC" id="fig|1126211.3.peg.447"/>
<evidence type="ECO:0000313" key="3">
    <source>
        <dbReference type="EMBL" id="AFJ60537.1"/>
    </source>
</evidence>
<dbReference type="PANTHER" id="PTHR34473:SF2">
    <property type="entry name" value="UPF0699 TRANSMEMBRANE PROTEIN YDBT"/>
    <property type="match status" value="1"/>
</dbReference>
<name>I2C1L3_BACAY</name>
<gene>
    <name evidence="3" type="ORF">MUS_0463</name>
</gene>
<dbReference type="PANTHER" id="PTHR34473">
    <property type="entry name" value="UPF0699 TRANSMEMBRANE PROTEIN YDBS"/>
    <property type="match status" value="1"/>
</dbReference>
<dbReference type="HOGENOM" id="CLU_104197_3_2_9"/>
<sequence>MPESESFLQISRICMYDKKWEVGMLRAQPKNRISPSGLKVWRLQEIILSAFCLLAVIAAAVLSHFFHWPYWITGVLGIIWVIGSVISVYAIPKIRHRIWRYEVHENEIDIQSGIFIVKRVIVPMVRVQHVDTSQGPLLRKYRLASVKISTAATVHSIPALDMEEADRLRDSISRLARVTEDDV</sequence>
<dbReference type="InterPro" id="IPR005182">
    <property type="entry name" value="YdbS-like_PH"/>
</dbReference>
<dbReference type="KEGG" id="bqy:MUS_0463"/>
<evidence type="ECO:0000313" key="4">
    <source>
        <dbReference type="Proteomes" id="UP000002878"/>
    </source>
</evidence>
<dbReference type="Pfam" id="PF03703">
    <property type="entry name" value="bPH_2"/>
    <property type="match status" value="1"/>
</dbReference>
<accession>I2C1L3</accession>
<keyword evidence="1" id="KW-1133">Transmembrane helix</keyword>
<dbReference type="EMBL" id="CP003332">
    <property type="protein sequence ID" value="AFJ60537.1"/>
    <property type="molecule type" value="Genomic_DNA"/>
</dbReference>
<keyword evidence="1" id="KW-0812">Transmembrane</keyword>